<dbReference type="InterPro" id="IPR019734">
    <property type="entry name" value="TPR_rpt"/>
</dbReference>
<dbReference type="SUPFAM" id="SSF49452">
    <property type="entry name" value="Starch-binding domain-like"/>
    <property type="match status" value="1"/>
</dbReference>
<proteinExistence type="predicted"/>
<keyword evidence="1" id="KW-0677">Repeat</keyword>
<evidence type="ECO:0000313" key="3">
    <source>
        <dbReference type="EMBL" id="SVA63562.1"/>
    </source>
</evidence>
<dbReference type="Pfam" id="PF13620">
    <property type="entry name" value="CarboxypepD_reg"/>
    <property type="match status" value="1"/>
</dbReference>
<keyword evidence="2" id="KW-0802">TPR repeat</keyword>
<organism evidence="3">
    <name type="scientific">marine metagenome</name>
    <dbReference type="NCBI Taxonomy" id="408172"/>
    <lineage>
        <taxon>unclassified sequences</taxon>
        <taxon>metagenomes</taxon>
        <taxon>ecological metagenomes</taxon>
    </lineage>
</organism>
<gene>
    <name evidence="3" type="ORF">METZ01_LOCUS116416</name>
</gene>
<dbReference type="Pfam" id="PF13181">
    <property type="entry name" value="TPR_8"/>
    <property type="match status" value="1"/>
</dbReference>
<evidence type="ECO:0000256" key="1">
    <source>
        <dbReference type="ARBA" id="ARBA00022737"/>
    </source>
</evidence>
<dbReference type="PROSITE" id="PS50293">
    <property type="entry name" value="TPR_REGION"/>
    <property type="match status" value="1"/>
</dbReference>
<name>A0A381XG89_9ZZZZ</name>
<dbReference type="Gene3D" id="2.60.40.1120">
    <property type="entry name" value="Carboxypeptidase-like, regulatory domain"/>
    <property type="match status" value="1"/>
</dbReference>
<dbReference type="EMBL" id="UINC01015014">
    <property type="protein sequence ID" value="SVA63562.1"/>
    <property type="molecule type" value="Genomic_DNA"/>
</dbReference>
<dbReference type="InterPro" id="IPR011990">
    <property type="entry name" value="TPR-like_helical_dom_sf"/>
</dbReference>
<dbReference type="AlphaFoldDB" id="A0A381XG89"/>
<dbReference type="PANTHER" id="PTHR44943">
    <property type="entry name" value="CELLULOSE SYNTHASE OPERON PROTEIN C"/>
    <property type="match status" value="1"/>
</dbReference>
<sequence>MTATASLRSVYRTIFLVLVAVLTVSVLVQPAAAQRGVGRMQGIVLDADGNGLEGVQIVATNPSATPNTRTGDTRNGGRWAIVGFSRGDWKFEFTKEGYIPFDINTTVSAANRNPPLNVTMALIPEGMAVEGVGNAAVNQELFEEAVALSDAGDYAGAVAKYEEFMVANPHLDAVHGNIGNAYRDAGDVEKAREAYEKLLAAEPDNVMANYNMGEMFVEAGDMEEALPYFEAVLQQNPDDPAVYYNVAELYFSQQVLGCLEPVPECLGAISYYNRALETDPNYLPAHMQIGFALVRLGDIDNAVLAFEKYVELAPEDDAQLPIVKDVLAALRTG</sequence>
<dbReference type="GO" id="GO:0030246">
    <property type="term" value="F:carbohydrate binding"/>
    <property type="evidence" value="ECO:0007669"/>
    <property type="project" value="InterPro"/>
</dbReference>
<dbReference type="Pfam" id="PF13432">
    <property type="entry name" value="TPR_16"/>
    <property type="match status" value="1"/>
</dbReference>
<dbReference type="PROSITE" id="PS50005">
    <property type="entry name" value="TPR"/>
    <property type="match status" value="3"/>
</dbReference>
<dbReference type="SMART" id="SM00028">
    <property type="entry name" value="TPR"/>
    <property type="match status" value="5"/>
</dbReference>
<dbReference type="InterPro" id="IPR051685">
    <property type="entry name" value="Ycf3/AcsC/BcsC/TPR_MFPF"/>
</dbReference>
<dbReference type="SUPFAM" id="SSF48452">
    <property type="entry name" value="TPR-like"/>
    <property type="match status" value="1"/>
</dbReference>
<protein>
    <submittedName>
        <fullName evidence="3">Uncharacterized protein</fullName>
    </submittedName>
</protein>
<dbReference type="InterPro" id="IPR013784">
    <property type="entry name" value="Carb-bd-like_fold"/>
</dbReference>
<evidence type="ECO:0000256" key="2">
    <source>
        <dbReference type="ARBA" id="ARBA00022803"/>
    </source>
</evidence>
<accession>A0A381XG89</accession>
<dbReference type="Gene3D" id="1.25.40.10">
    <property type="entry name" value="Tetratricopeptide repeat domain"/>
    <property type="match status" value="3"/>
</dbReference>
<reference evidence="3" key="1">
    <citation type="submission" date="2018-05" db="EMBL/GenBank/DDBJ databases">
        <authorList>
            <person name="Lanie J.A."/>
            <person name="Ng W.-L."/>
            <person name="Kazmierczak K.M."/>
            <person name="Andrzejewski T.M."/>
            <person name="Davidsen T.M."/>
            <person name="Wayne K.J."/>
            <person name="Tettelin H."/>
            <person name="Glass J.I."/>
            <person name="Rusch D."/>
            <person name="Podicherti R."/>
            <person name="Tsui H.-C.T."/>
            <person name="Winkler M.E."/>
        </authorList>
    </citation>
    <scope>NUCLEOTIDE SEQUENCE</scope>
</reference>
<dbReference type="PANTHER" id="PTHR44943:SF8">
    <property type="entry name" value="TPR REPEAT-CONTAINING PROTEIN MJ0263"/>
    <property type="match status" value="1"/>
</dbReference>